<evidence type="ECO:0000313" key="9">
    <source>
        <dbReference type="EMBL" id="WLQ35846.1"/>
    </source>
</evidence>
<evidence type="ECO:0000313" key="10">
    <source>
        <dbReference type="Proteomes" id="UP001239522"/>
    </source>
</evidence>
<dbReference type="InterPro" id="IPR036778">
    <property type="entry name" value="OHCU_decarboxylase_sf"/>
</dbReference>
<dbReference type="EMBL" id="CP120997">
    <property type="protein sequence ID" value="WLQ35846.1"/>
    <property type="molecule type" value="Genomic_DNA"/>
</dbReference>
<gene>
    <name evidence="9" type="ORF">P8A18_21525</name>
</gene>
<dbReference type="NCBIfam" id="NF010372">
    <property type="entry name" value="PRK13798.1"/>
    <property type="match status" value="1"/>
</dbReference>
<reference evidence="9 10" key="1">
    <citation type="submission" date="2023-03" db="EMBL/GenBank/DDBJ databases">
        <title>Isolation and description of six Streptomyces strains from soil environments, able to metabolize different microbial glucans.</title>
        <authorList>
            <person name="Widen T."/>
            <person name="Larsbrink J."/>
        </authorList>
    </citation>
    <scope>NUCLEOTIDE SEQUENCE [LARGE SCALE GENOMIC DNA]</scope>
    <source>
        <strain evidence="9 10">Mut1</strain>
    </source>
</reference>
<keyword evidence="4" id="KW-0659">Purine metabolism</keyword>
<keyword evidence="5" id="KW-0210">Decarboxylase</keyword>
<keyword evidence="10" id="KW-1185">Reference proteome</keyword>
<protein>
    <recommendedName>
        <fullName evidence="3">2-oxo-4-hydroxy-4-carboxy-5-ureidoimidazoline decarboxylase</fullName>
        <ecNumber evidence="3">4.1.1.97</ecNumber>
    </recommendedName>
</protein>
<comment type="catalytic activity">
    <reaction evidence="1">
        <text>5-hydroxy-2-oxo-4-ureido-2,5-dihydro-1H-imidazole-5-carboxylate + H(+) = (S)-allantoin + CO2</text>
        <dbReference type="Rhea" id="RHEA:26301"/>
        <dbReference type="ChEBI" id="CHEBI:15378"/>
        <dbReference type="ChEBI" id="CHEBI:15678"/>
        <dbReference type="ChEBI" id="CHEBI:16526"/>
        <dbReference type="ChEBI" id="CHEBI:58639"/>
        <dbReference type="EC" id="4.1.1.97"/>
    </reaction>
</comment>
<evidence type="ECO:0000259" key="8">
    <source>
        <dbReference type="Pfam" id="PF09349"/>
    </source>
</evidence>
<proteinExistence type="predicted"/>
<dbReference type="EC" id="4.1.1.97" evidence="3"/>
<comment type="pathway">
    <text evidence="2">Purine metabolism; urate degradation; (S)-allantoin from urate: step 3/3.</text>
</comment>
<dbReference type="GO" id="GO:0051997">
    <property type="term" value="F:2-oxo-4-hydroxy-4-carboxy-5-ureidoimidazoline decarboxylase activity"/>
    <property type="evidence" value="ECO:0007669"/>
    <property type="project" value="UniProtKB-EC"/>
</dbReference>
<dbReference type="RefSeq" id="WP_306056753.1">
    <property type="nucleotide sequence ID" value="NZ_CP120997.1"/>
</dbReference>
<accession>A0ABY9HNF6</accession>
<evidence type="ECO:0000256" key="5">
    <source>
        <dbReference type="ARBA" id="ARBA00022793"/>
    </source>
</evidence>
<dbReference type="PANTHER" id="PTHR43466:SF1">
    <property type="entry name" value="2-OXO-4-HYDROXY-4-CARBOXY-5-UREIDOIMIDAZOLINE DECARBOXYLASE-RELATED"/>
    <property type="match status" value="1"/>
</dbReference>
<dbReference type="SUPFAM" id="SSF158694">
    <property type="entry name" value="UraD-Like"/>
    <property type="match status" value="1"/>
</dbReference>
<evidence type="ECO:0000256" key="7">
    <source>
        <dbReference type="SAM" id="MobiDB-lite"/>
    </source>
</evidence>
<name>A0ABY9HNF6_9ACTN</name>
<dbReference type="InterPro" id="IPR018020">
    <property type="entry name" value="OHCU_decarboxylase"/>
</dbReference>
<dbReference type="PANTHER" id="PTHR43466">
    <property type="entry name" value="2-OXO-4-HYDROXY-4-CARBOXY-5-UREIDOIMIDAZOLINE DECARBOXYLASE-RELATED"/>
    <property type="match status" value="1"/>
</dbReference>
<evidence type="ECO:0000256" key="4">
    <source>
        <dbReference type="ARBA" id="ARBA00022631"/>
    </source>
</evidence>
<organism evidence="9 10">
    <name type="scientific">Streptomyces castrisilvae</name>
    <dbReference type="NCBI Taxonomy" id="3033811"/>
    <lineage>
        <taxon>Bacteria</taxon>
        <taxon>Bacillati</taxon>
        <taxon>Actinomycetota</taxon>
        <taxon>Actinomycetes</taxon>
        <taxon>Kitasatosporales</taxon>
        <taxon>Streptomycetaceae</taxon>
        <taxon>Streptomyces</taxon>
    </lineage>
</organism>
<evidence type="ECO:0000256" key="6">
    <source>
        <dbReference type="ARBA" id="ARBA00023239"/>
    </source>
</evidence>
<evidence type="ECO:0000256" key="2">
    <source>
        <dbReference type="ARBA" id="ARBA00004754"/>
    </source>
</evidence>
<feature type="domain" description="Oxo-4-hydroxy-4-carboxy-5-ureidoimidazoline decarboxylase" evidence="8">
    <location>
        <begin position="24"/>
        <end position="82"/>
    </location>
</feature>
<feature type="domain" description="Oxo-4-hydroxy-4-carboxy-5-ureidoimidazoline decarboxylase" evidence="8">
    <location>
        <begin position="91"/>
        <end position="162"/>
    </location>
</feature>
<keyword evidence="6 9" id="KW-0456">Lyase</keyword>
<dbReference type="Proteomes" id="UP001239522">
    <property type="component" value="Chromosome"/>
</dbReference>
<dbReference type="Gene3D" id="1.10.3330.10">
    <property type="entry name" value="Oxo-4-hydroxy-4-carboxy-5-ureidoimidazoline decarboxylase"/>
    <property type="match status" value="2"/>
</dbReference>
<feature type="region of interest" description="Disordered" evidence="7">
    <location>
        <begin position="1"/>
        <end position="25"/>
    </location>
</feature>
<feature type="compositionally biased region" description="Low complexity" evidence="7">
    <location>
        <begin position="7"/>
        <end position="25"/>
    </location>
</feature>
<sequence length="169" mass="18256">MPVQTHGPLPGGTTAPAPGLRRFNDAPAPEAEAALLECFGSHRWAQRLAAHRPYPDVEALLAAADEAGYDLSPSDHTQALAAEVSPALGPDAPHAARLALDAAHAEYERTFGHVFVICLDGYRPSEHPDQMLAGIRERLGHDEERERAVTADEMRRLARGRIMALVSSQ</sequence>
<evidence type="ECO:0000256" key="1">
    <source>
        <dbReference type="ARBA" id="ARBA00001163"/>
    </source>
</evidence>
<dbReference type="Pfam" id="PF09349">
    <property type="entry name" value="OHCU_decarbox"/>
    <property type="match status" value="2"/>
</dbReference>
<evidence type="ECO:0000256" key="3">
    <source>
        <dbReference type="ARBA" id="ARBA00012257"/>
    </source>
</evidence>